<name>A0A931LRJ8_FIMGI</name>
<dbReference type="PANTHER" id="PTHR43211:SF1">
    <property type="entry name" value="BLL6422 PROTEIN"/>
    <property type="match status" value="1"/>
</dbReference>
<proteinExistence type="predicted"/>
<evidence type="ECO:0000313" key="3">
    <source>
        <dbReference type="Proteomes" id="UP000727962"/>
    </source>
</evidence>
<gene>
    <name evidence="2" type="ORF">HYR64_03450</name>
</gene>
<evidence type="ECO:0000259" key="1">
    <source>
        <dbReference type="Pfam" id="PF01557"/>
    </source>
</evidence>
<sequence length="258" mass="26951">MKLCRFELLDSPGQIRTGIVRGPKLYETDGATPVGVHEASAARLLAPIGRPPSVRWFFGPGFETGGPIVSYGNPSSVIGPNMIVPWPGFSGNLDVEMYLAIVIGGQGSNIPVELADEAVLGFMVACSLVARDAEREERTAQTGPGRSRDVAIAVGPALTTPEELDDLAENTPAGRRYNLGAAMRINGVEARRGSACELPWTPAQAIATASESAPLATGDLLLLGPIPRAADPARRLEPGDEIACAIDHLGALALKVAP</sequence>
<reference evidence="2" key="1">
    <citation type="submission" date="2020-07" db="EMBL/GenBank/DDBJ databases">
        <title>Huge and variable diversity of episymbiotic CPR bacteria and DPANN archaea in groundwater ecosystems.</title>
        <authorList>
            <person name="He C.Y."/>
            <person name="Keren R."/>
            <person name="Whittaker M."/>
            <person name="Farag I.F."/>
            <person name="Doudna J."/>
            <person name="Cate J.H.D."/>
            <person name="Banfield J.F."/>
        </authorList>
    </citation>
    <scope>NUCLEOTIDE SEQUENCE</scope>
    <source>
        <strain evidence="2">NC_groundwater_17_Pr7_B-0.1um_64_12</strain>
    </source>
</reference>
<evidence type="ECO:0000313" key="2">
    <source>
        <dbReference type="EMBL" id="MBI1756143.1"/>
    </source>
</evidence>
<dbReference type="InterPro" id="IPR011234">
    <property type="entry name" value="Fumarylacetoacetase-like_C"/>
</dbReference>
<dbReference type="GO" id="GO:0016787">
    <property type="term" value="F:hydrolase activity"/>
    <property type="evidence" value="ECO:0007669"/>
    <property type="project" value="UniProtKB-KW"/>
</dbReference>
<keyword evidence="2" id="KW-0378">Hydrolase</keyword>
<feature type="domain" description="Fumarylacetoacetase-like C-terminal" evidence="1">
    <location>
        <begin position="67"/>
        <end position="256"/>
    </location>
</feature>
<comment type="caution">
    <text evidence="2">The sequence shown here is derived from an EMBL/GenBank/DDBJ whole genome shotgun (WGS) entry which is preliminary data.</text>
</comment>
<dbReference type="InterPro" id="IPR036663">
    <property type="entry name" value="Fumarylacetoacetase_C_sf"/>
</dbReference>
<dbReference type="Gene3D" id="3.90.850.10">
    <property type="entry name" value="Fumarylacetoacetase-like, C-terminal domain"/>
    <property type="match status" value="1"/>
</dbReference>
<dbReference type="Proteomes" id="UP000727962">
    <property type="component" value="Unassembled WGS sequence"/>
</dbReference>
<dbReference type="PANTHER" id="PTHR43211">
    <property type="entry name" value="FUMARYLACETOACETATE HYDROLASE"/>
    <property type="match status" value="1"/>
</dbReference>
<dbReference type="AlphaFoldDB" id="A0A931LRJ8"/>
<protein>
    <submittedName>
        <fullName evidence="2">Fumarylacetoacetate hydrolase family protein</fullName>
    </submittedName>
</protein>
<accession>A0A931LRJ8</accession>
<dbReference type="EMBL" id="JACOSL010000022">
    <property type="protein sequence ID" value="MBI1756143.1"/>
    <property type="molecule type" value="Genomic_DNA"/>
</dbReference>
<dbReference type="SUPFAM" id="SSF56529">
    <property type="entry name" value="FAH"/>
    <property type="match status" value="1"/>
</dbReference>
<dbReference type="Pfam" id="PF01557">
    <property type="entry name" value="FAA_hydrolase"/>
    <property type="match status" value="1"/>
</dbReference>
<organism evidence="2 3">
    <name type="scientific">Fimbriimonas ginsengisoli</name>
    <dbReference type="NCBI Taxonomy" id="1005039"/>
    <lineage>
        <taxon>Bacteria</taxon>
        <taxon>Bacillati</taxon>
        <taxon>Armatimonadota</taxon>
        <taxon>Fimbriimonadia</taxon>
        <taxon>Fimbriimonadales</taxon>
        <taxon>Fimbriimonadaceae</taxon>
        <taxon>Fimbriimonas</taxon>
    </lineage>
</organism>